<dbReference type="EMBL" id="JAHBCL010000001">
    <property type="protein sequence ID" value="MBS7525227.1"/>
    <property type="molecule type" value="Genomic_DNA"/>
</dbReference>
<dbReference type="PROSITE" id="PS50887">
    <property type="entry name" value="GGDEF"/>
    <property type="match status" value="1"/>
</dbReference>
<feature type="transmembrane region" description="Helical" evidence="1">
    <location>
        <begin position="187"/>
        <end position="207"/>
    </location>
</feature>
<evidence type="ECO:0000313" key="3">
    <source>
        <dbReference type="EMBL" id="MBS7525227.1"/>
    </source>
</evidence>
<comment type="caution">
    <text evidence="3">The sequence shown here is derived from an EMBL/GenBank/DDBJ whole genome shotgun (WGS) entry which is preliminary data.</text>
</comment>
<accession>A0ABS5PMF3</accession>
<name>A0ABS5PMF3_9FIRM</name>
<feature type="transmembrane region" description="Helical" evidence="1">
    <location>
        <begin position="153"/>
        <end position="175"/>
    </location>
</feature>
<dbReference type="SMART" id="SM00267">
    <property type="entry name" value="GGDEF"/>
    <property type="match status" value="1"/>
</dbReference>
<dbReference type="InterPro" id="IPR000160">
    <property type="entry name" value="GGDEF_dom"/>
</dbReference>
<dbReference type="RefSeq" id="WP_213235010.1">
    <property type="nucleotide sequence ID" value="NZ_JAHBCL010000001.1"/>
</dbReference>
<feature type="transmembrane region" description="Helical" evidence="1">
    <location>
        <begin position="6"/>
        <end position="28"/>
    </location>
</feature>
<feature type="transmembrane region" description="Helical" evidence="1">
    <location>
        <begin position="72"/>
        <end position="92"/>
    </location>
</feature>
<sequence length="398" mass="45791">MNIDLRTTVITYVFINYICAAITCSIWLHNKDKFQGLQLIFLDFILQSIGLTLASFQSYIPDMLSIFIANNLMYLGAMLFPFAIGQFSGITIKKWHYRLAFPVFAILYGYFTFVAPNVRIRLIVFTLMIIPIFLHTAYLVFKRADPQHRTYTLRIGIAQLLLAVIHGFRTLWAYLSPSFPEYYHYDQIEAILVILSQLLTIYVLFAVTQMIQMKLLNQLDNYISRTEQLLDKTNKLATIDDLTQVFNRRKTENDLAMAIINFNLYHHPLSVLMIDIDHFKRFNDTYGHDIGDRVLIDVAHVLKTNIRNTDIIGRWGGEEFLIILQQSDIKAAEAVGIKLVEAVRDISLHYCSSPENVSVSIGCAEAEKFDTLDKFIKRADVAMYNAKNSGRDRVVISE</sequence>
<dbReference type="CDD" id="cd01949">
    <property type="entry name" value="GGDEF"/>
    <property type="match status" value="1"/>
</dbReference>
<keyword evidence="1" id="KW-0472">Membrane</keyword>
<dbReference type="Proteomes" id="UP000746471">
    <property type="component" value="Unassembled WGS sequence"/>
</dbReference>
<feature type="transmembrane region" description="Helical" evidence="1">
    <location>
        <begin position="99"/>
        <end position="116"/>
    </location>
</feature>
<feature type="transmembrane region" description="Helical" evidence="1">
    <location>
        <begin position="122"/>
        <end position="141"/>
    </location>
</feature>
<proteinExistence type="predicted"/>
<dbReference type="InterPro" id="IPR050469">
    <property type="entry name" value="Diguanylate_Cyclase"/>
</dbReference>
<organism evidence="3 4">
    <name type="scientific">Fusibacter paucivorans</name>
    <dbReference type="NCBI Taxonomy" id="76009"/>
    <lineage>
        <taxon>Bacteria</taxon>
        <taxon>Bacillati</taxon>
        <taxon>Bacillota</taxon>
        <taxon>Clostridia</taxon>
        <taxon>Eubacteriales</taxon>
        <taxon>Eubacteriales Family XII. Incertae Sedis</taxon>
        <taxon>Fusibacter</taxon>
    </lineage>
</organism>
<protein>
    <submittedName>
        <fullName evidence="3">GGDEF domain-containing protein</fullName>
    </submittedName>
</protein>
<keyword evidence="4" id="KW-1185">Reference proteome</keyword>
<dbReference type="Pfam" id="PF00990">
    <property type="entry name" value="GGDEF"/>
    <property type="match status" value="1"/>
</dbReference>
<dbReference type="SUPFAM" id="SSF55073">
    <property type="entry name" value="Nucleotide cyclase"/>
    <property type="match status" value="1"/>
</dbReference>
<feature type="domain" description="GGDEF" evidence="2">
    <location>
        <begin position="267"/>
        <end position="398"/>
    </location>
</feature>
<keyword evidence="1" id="KW-0812">Transmembrane</keyword>
<dbReference type="InterPro" id="IPR029787">
    <property type="entry name" value="Nucleotide_cyclase"/>
</dbReference>
<keyword evidence="1" id="KW-1133">Transmembrane helix</keyword>
<dbReference type="InterPro" id="IPR043128">
    <property type="entry name" value="Rev_trsase/Diguanyl_cyclase"/>
</dbReference>
<reference evidence="3 4" key="1">
    <citation type="submission" date="2021-05" db="EMBL/GenBank/DDBJ databases">
        <title>Fusibacter ferrireducens sp. nov., an anaerobic, sulfur- and Fe-reducing bacterium isolated from the mangrove sediment.</title>
        <authorList>
            <person name="Qiu D."/>
        </authorList>
    </citation>
    <scope>NUCLEOTIDE SEQUENCE [LARGE SCALE GENOMIC DNA]</scope>
    <source>
        <strain evidence="3 4">DSM 12116</strain>
    </source>
</reference>
<dbReference type="PANTHER" id="PTHR45138">
    <property type="entry name" value="REGULATORY COMPONENTS OF SENSORY TRANSDUCTION SYSTEM"/>
    <property type="match status" value="1"/>
</dbReference>
<evidence type="ECO:0000313" key="4">
    <source>
        <dbReference type="Proteomes" id="UP000746471"/>
    </source>
</evidence>
<evidence type="ECO:0000259" key="2">
    <source>
        <dbReference type="PROSITE" id="PS50887"/>
    </source>
</evidence>
<dbReference type="Gene3D" id="3.30.70.270">
    <property type="match status" value="1"/>
</dbReference>
<gene>
    <name evidence="3" type="ORF">KHM83_00905</name>
</gene>
<dbReference type="PANTHER" id="PTHR45138:SF9">
    <property type="entry name" value="DIGUANYLATE CYCLASE DGCM-RELATED"/>
    <property type="match status" value="1"/>
</dbReference>
<evidence type="ECO:0000256" key="1">
    <source>
        <dbReference type="SAM" id="Phobius"/>
    </source>
</evidence>
<dbReference type="NCBIfam" id="TIGR00254">
    <property type="entry name" value="GGDEF"/>
    <property type="match status" value="1"/>
</dbReference>